<protein>
    <submittedName>
        <fullName evidence="1">Uncharacterized protein</fullName>
    </submittedName>
</protein>
<organism evidence="1 2">
    <name type="scientific">Boeremia exigua</name>
    <dbReference type="NCBI Taxonomy" id="749465"/>
    <lineage>
        <taxon>Eukaryota</taxon>
        <taxon>Fungi</taxon>
        <taxon>Dikarya</taxon>
        <taxon>Ascomycota</taxon>
        <taxon>Pezizomycotina</taxon>
        <taxon>Dothideomycetes</taxon>
        <taxon>Pleosporomycetidae</taxon>
        <taxon>Pleosporales</taxon>
        <taxon>Pleosporineae</taxon>
        <taxon>Didymellaceae</taxon>
        <taxon>Boeremia</taxon>
    </lineage>
</organism>
<gene>
    <name evidence="1" type="ORF">OPT61_g9070</name>
</gene>
<dbReference type="Proteomes" id="UP001153331">
    <property type="component" value="Unassembled WGS sequence"/>
</dbReference>
<evidence type="ECO:0000313" key="2">
    <source>
        <dbReference type="Proteomes" id="UP001153331"/>
    </source>
</evidence>
<accession>A0ACC2HVW0</accession>
<comment type="caution">
    <text evidence="1">The sequence shown here is derived from an EMBL/GenBank/DDBJ whole genome shotgun (WGS) entry which is preliminary data.</text>
</comment>
<evidence type="ECO:0000313" key="1">
    <source>
        <dbReference type="EMBL" id="KAJ8107140.1"/>
    </source>
</evidence>
<keyword evidence="2" id="KW-1185">Reference proteome</keyword>
<sequence length="475" mass="52239">MVIINALTKGISASIALAGEKYYDHKDRKAVLANQRNEVDVESGGDTAADDERIWALDEAAPPPAYEDIGADFNTIGVQSTVSDLVHDVTEARRYDNEVEDQNRPSIRLPYPVIIPQRRPGTKLRGWARAYPPDLQGFGIEQETFLKFLQNFEVAQQASPWLKAVYIGANIVGLVPGTITMAVSLSVTIAAGTAIELQGRYKANNFLDQMNRDVFMPLGLYVMVLMHKDTGNATASEIEVGIEDVGMATAQQISKSGLPKGNENDSSAQSTSGRLFRPIRLASGKTNTDTMPLNVAPLIYPGLDDMLERPHVQRDENTKARLIRNKEFVADYLDRRTRAEYAGNNPNSKLTKAAEGDNSQEFRTRFADPNHPCNNGHLLSLITGGKIVAQPLGMRRGTLRQVGADGKLKPAPKGRGIRGPVSAITYPLRKVMTPNILYLTIVNLPSEQEMAEARHAMDLDDSKLKDILAQYMAKQ</sequence>
<dbReference type="EMBL" id="JAPHNI010000996">
    <property type="protein sequence ID" value="KAJ8107140.1"/>
    <property type="molecule type" value="Genomic_DNA"/>
</dbReference>
<name>A0ACC2HVW0_9PLEO</name>
<proteinExistence type="predicted"/>
<reference evidence="1" key="1">
    <citation type="submission" date="2022-11" db="EMBL/GenBank/DDBJ databases">
        <title>Genome Sequence of Boeremia exigua.</title>
        <authorList>
            <person name="Buettner E."/>
        </authorList>
    </citation>
    <scope>NUCLEOTIDE SEQUENCE</scope>
    <source>
        <strain evidence="1">CU02</strain>
    </source>
</reference>